<dbReference type="EMBL" id="LR134182">
    <property type="protein sequence ID" value="VEB40267.1"/>
    <property type="molecule type" value="Genomic_DNA"/>
</dbReference>
<organism evidence="1 2">
    <name type="scientific">Chromobacterium violaceum</name>
    <dbReference type="NCBI Taxonomy" id="536"/>
    <lineage>
        <taxon>Bacteria</taxon>
        <taxon>Pseudomonadati</taxon>
        <taxon>Pseudomonadota</taxon>
        <taxon>Betaproteobacteria</taxon>
        <taxon>Neisseriales</taxon>
        <taxon>Chromobacteriaceae</taxon>
        <taxon>Chromobacterium</taxon>
    </lineage>
</organism>
<sequence>MTITSLTPSNLLQQTETAITTSVSGFPSTTVSSSLYNWQSPNPPLSCVVGRTCPTLYGWYYTLSFAGSGSRMLTNPQLFAGNVVYTTFSPSATPCTAGGSSFLMSSNYATGGPPSQPFLDANGDGLVNSSDVYNQQPLSGVQLGSFFASTPAFVVSNQGGYTASILVGGGNSSSRNNCANGKLSCTSSSPSQQYYSWSGWWQIL</sequence>
<reference evidence="1 2" key="1">
    <citation type="submission" date="2018-12" db="EMBL/GenBank/DDBJ databases">
        <authorList>
            <consortium name="Pathogen Informatics"/>
        </authorList>
    </citation>
    <scope>NUCLEOTIDE SEQUENCE [LARGE SCALE GENOMIC DNA]</scope>
    <source>
        <strain evidence="1 2">NCTC9695</strain>
    </source>
</reference>
<accession>A0A3S4I384</accession>
<dbReference type="Proteomes" id="UP000275777">
    <property type="component" value="Chromosome"/>
</dbReference>
<protein>
    <submittedName>
        <fullName evidence="1">Tfp pilus assembly protein, tip-associated adhesin PilY1</fullName>
    </submittedName>
</protein>
<evidence type="ECO:0000313" key="1">
    <source>
        <dbReference type="EMBL" id="VEB40267.1"/>
    </source>
</evidence>
<gene>
    <name evidence="1" type="ORF">NCTC9695_00663</name>
</gene>
<evidence type="ECO:0000313" key="2">
    <source>
        <dbReference type="Proteomes" id="UP000275777"/>
    </source>
</evidence>
<dbReference type="AlphaFoldDB" id="A0A3S4I384"/>
<name>A0A3S4I384_CHRVL</name>
<proteinExistence type="predicted"/>